<proteinExistence type="inferred from homology"/>
<dbReference type="Pfam" id="PF08327">
    <property type="entry name" value="AHSA1"/>
    <property type="match status" value="1"/>
</dbReference>
<reference evidence="3 4" key="1">
    <citation type="submission" date="2020-09" db="EMBL/GenBank/DDBJ databases">
        <title>Dyella sp. 7MK23 isolated from forest soil.</title>
        <authorList>
            <person name="Fu J."/>
        </authorList>
    </citation>
    <scope>NUCLEOTIDE SEQUENCE [LARGE SCALE GENOMIC DNA]</scope>
    <source>
        <strain evidence="3 4">7MK23</strain>
    </source>
</reference>
<keyword evidence="4" id="KW-1185">Reference proteome</keyword>
<evidence type="ECO:0000313" key="4">
    <source>
        <dbReference type="Proteomes" id="UP000651010"/>
    </source>
</evidence>
<gene>
    <name evidence="3" type="ORF">IGX34_05465</name>
</gene>
<dbReference type="Gene3D" id="3.30.530.20">
    <property type="match status" value="1"/>
</dbReference>
<dbReference type="InterPro" id="IPR013538">
    <property type="entry name" value="ASHA1/2-like_C"/>
</dbReference>
<accession>A0ABR9G710</accession>
<dbReference type="RefSeq" id="WP_192554679.1">
    <property type="nucleotide sequence ID" value="NZ_JACZZA010000002.1"/>
</dbReference>
<organism evidence="3 4">
    <name type="scientific">Dyella acidiphila</name>
    <dbReference type="NCBI Taxonomy" id="2775866"/>
    <lineage>
        <taxon>Bacteria</taxon>
        <taxon>Pseudomonadati</taxon>
        <taxon>Pseudomonadota</taxon>
        <taxon>Gammaproteobacteria</taxon>
        <taxon>Lysobacterales</taxon>
        <taxon>Rhodanobacteraceae</taxon>
        <taxon>Dyella</taxon>
    </lineage>
</organism>
<dbReference type="CDD" id="cd08898">
    <property type="entry name" value="SRPBCC_CalC_Aha1-like_5"/>
    <property type="match status" value="1"/>
</dbReference>
<feature type="domain" description="Activator of Hsp90 ATPase homologue 1/2-like C-terminal" evidence="2">
    <location>
        <begin position="15"/>
        <end position="150"/>
    </location>
</feature>
<name>A0ABR9G710_9GAMM</name>
<evidence type="ECO:0000259" key="2">
    <source>
        <dbReference type="Pfam" id="PF08327"/>
    </source>
</evidence>
<comment type="similarity">
    <text evidence="1">Belongs to the AHA1 family.</text>
</comment>
<evidence type="ECO:0000313" key="3">
    <source>
        <dbReference type="EMBL" id="MBE1159825.1"/>
    </source>
</evidence>
<dbReference type="SUPFAM" id="SSF55961">
    <property type="entry name" value="Bet v1-like"/>
    <property type="match status" value="1"/>
</dbReference>
<dbReference type="EMBL" id="JACZZA010000002">
    <property type="protein sequence ID" value="MBE1159825.1"/>
    <property type="molecule type" value="Genomic_DNA"/>
</dbReference>
<sequence length="153" mass="17648">MNTSTNSIERQIHIRAPRAKVWRALADAESFGDWFGVALKGKQFVAGQPIEGPITYPGYEHLLWRVEVDRVEPERLLSFYWHPFAIDPDVDYSQETPTLVRFELEESADGTLLRLLESGFDQIPPSRRLDAFRANSNGWEQQMINIENYVATH</sequence>
<comment type="caution">
    <text evidence="3">The sequence shown here is derived from an EMBL/GenBank/DDBJ whole genome shotgun (WGS) entry which is preliminary data.</text>
</comment>
<dbReference type="InterPro" id="IPR023393">
    <property type="entry name" value="START-like_dom_sf"/>
</dbReference>
<protein>
    <submittedName>
        <fullName evidence="3">SRPBCC family protein</fullName>
    </submittedName>
</protein>
<evidence type="ECO:0000256" key="1">
    <source>
        <dbReference type="ARBA" id="ARBA00006817"/>
    </source>
</evidence>
<dbReference type="Proteomes" id="UP000651010">
    <property type="component" value="Unassembled WGS sequence"/>
</dbReference>